<keyword evidence="3" id="KW-1185">Reference proteome</keyword>
<reference evidence="2" key="1">
    <citation type="submission" date="2020-01" db="EMBL/GenBank/DDBJ databases">
        <authorList>
            <person name="Mishra B."/>
        </authorList>
    </citation>
    <scope>NUCLEOTIDE SEQUENCE [LARGE SCALE GENOMIC DNA]</scope>
</reference>
<sequence>MDLEAFERYLWGRVGFEKLIKSVQVVDLAGDSYVVHGCVHVLLIWAYELVTVLGELFGRRIEGIEVPLLRWGCGRQHFVRVKHFLMKPDSIEDIYLVWPDEAVKCDKKLHNMIEDIYDGCLDESQWEEDVAVVKSKKKKEVFEESADVVTKTSMKKSQTSKIQEEKKRKKRENKSEEKSDKVKKKQQKKTVPENEMDEESEKEREDVDMSIRLKDIPKKKKSEDSEVMKMLRLMNEKIDSKFDSFGRKVEDRFEAMENRINKVEETKGKEKPSVESKASADGGSGEGNHGDGSEDSTPVCKNLFQSQ</sequence>
<dbReference type="AlphaFoldDB" id="A0A6D2LQ06"/>
<evidence type="ECO:0000313" key="3">
    <source>
        <dbReference type="Proteomes" id="UP000467841"/>
    </source>
</evidence>
<organism evidence="2 3">
    <name type="scientific">Microthlaspi erraticum</name>
    <dbReference type="NCBI Taxonomy" id="1685480"/>
    <lineage>
        <taxon>Eukaryota</taxon>
        <taxon>Viridiplantae</taxon>
        <taxon>Streptophyta</taxon>
        <taxon>Embryophyta</taxon>
        <taxon>Tracheophyta</taxon>
        <taxon>Spermatophyta</taxon>
        <taxon>Magnoliopsida</taxon>
        <taxon>eudicotyledons</taxon>
        <taxon>Gunneridae</taxon>
        <taxon>Pentapetalae</taxon>
        <taxon>rosids</taxon>
        <taxon>malvids</taxon>
        <taxon>Brassicales</taxon>
        <taxon>Brassicaceae</taxon>
        <taxon>Coluteocarpeae</taxon>
        <taxon>Microthlaspi</taxon>
    </lineage>
</organism>
<dbReference type="OrthoDB" id="1110567at2759"/>
<protein>
    <recommendedName>
        <fullName evidence="4">DUF287 domain-containing protein</fullName>
    </recommendedName>
</protein>
<feature type="compositionally biased region" description="Basic and acidic residues" evidence="1">
    <location>
        <begin position="201"/>
        <end position="226"/>
    </location>
</feature>
<feature type="region of interest" description="Disordered" evidence="1">
    <location>
        <begin position="148"/>
        <end position="226"/>
    </location>
</feature>
<dbReference type="EMBL" id="CACVBM020001928">
    <property type="protein sequence ID" value="CAA7062237.1"/>
    <property type="molecule type" value="Genomic_DNA"/>
</dbReference>
<comment type="caution">
    <text evidence="2">The sequence shown here is derived from an EMBL/GenBank/DDBJ whole genome shotgun (WGS) entry which is preliminary data.</text>
</comment>
<proteinExistence type="predicted"/>
<feature type="region of interest" description="Disordered" evidence="1">
    <location>
        <begin position="260"/>
        <end position="307"/>
    </location>
</feature>
<evidence type="ECO:0008006" key="4">
    <source>
        <dbReference type="Google" id="ProtNLM"/>
    </source>
</evidence>
<evidence type="ECO:0000313" key="2">
    <source>
        <dbReference type="EMBL" id="CAA7062237.1"/>
    </source>
</evidence>
<feature type="compositionally biased region" description="Basic and acidic residues" evidence="1">
    <location>
        <begin position="260"/>
        <end position="274"/>
    </location>
</feature>
<name>A0A6D2LQ06_9BRAS</name>
<accession>A0A6D2LQ06</accession>
<dbReference type="Proteomes" id="UP000467841">
    <property type="component" value="Unassembled WGS sequence"/>
</dbReference>
<evidence type="ECO:0000256" key="1">
    <source>
        <dbReference type="SAM" id="MobiDB-lite"/>
    </source>
</evidence>
<gene>
    <name evidence="2" type="ORF">MERR_LOCUS49473</name>
</gene>
<feature type="compositionally biased region" description="Low complexity" evidence="1">
    <location>
        <begin position="150"/>
        <end position="161"/>
    </location>
</feature>